<dbReference type="EMBL" id="JARQWQ010000067">
    <property type="protein sequence ID" value="KAK2554774.1"/>
    <property type="molecule type" value="Genomic_DNA"/>
</dbReference>
<name>A0AAD9Q4V8_ACRCE</name>
<reference evidence="2" key="1">
    <citation type="journal article" date="2023" name="G3 (Bethesda)">
        <title>Whole genome assembly and annotation of the endangered Caribbean coral Acropora cervicornis.</title>
        <authorList>
            <person name="Selwyn J.D."/>
            <person name="Vollmer S.V."/>
        </authorList>
    </citation>
    <scope>NUCLEOTIDE SEQUENCE</scope>
    <source>
        <strain evidence="2">K2</strain>
    </source>
</reference>
<protein>
    <submittedName>
        <fullName evidence="2">Uncharacterized protein</fullName>
    </submittedName>
</protein>
<evidence type="ECO:0000256" key="1">
    <source>
        <dbReference type="SAM" id="Phobius"/>
    </source>
</evidence>
<keyword evidence="1" id="KW-0472">Membrane</keyword>
<organism evidence="2 3">
    <name type="scientific">Acropora cervicornis</name>
    <name type="common">Staghorn coral</name>
    <dbReference type="NCBI Taxonomy" id="6130"/>
    <lineage>
        <taxon>Eukaryota</taxon>
        <taxon>Metazoa</taxon>
        <taxon>Cnidaria</taxon>
        <taxon>Anthozoa</taxon>
        <taxon>Hexacorallia</taxon>
        <taxon>Scleractinia</taxon>
        <taxon>Astrocoeniina</taxon>
        <taxon>Acroporidae</taxon>
        <taxon>Acropora</taxon>
    </lineage>
</organism>
<evidence type="ECO:0000313" key="2">
    <source>
        <dbReference type="EMBL" id="KAK2554774.1"/>
    </source>
</evidence>
<feature type="transmembrane region" description="Helical" evidence="1">
    <location>
        <begin position="78"/>
        <end position="103"/>
    </location>
</feature>
<gene>
    <name evidence="2" type="ORF">P5673_023743</name>
</gene>
<reference evidence="2" key="2">
    <citation type="journal article" date="2023" name="Science">
        <title>Genomic signatures of disease resistance in endangered staghorn corals.</title>
        <authorList>
            <person name="Vollmer S.V."/>
            <person name="Selwyn J.D."/>
            <person name="Despard B.A."/>
            <person name="Roesel C.L."/>
        </authorList>
    </citation>
    <scope>NUCLEOTIDE SEQUENCE</scope>
    <source>
        <strain evidence="2">K2</strain>
    </source>
</reference>
<feature type="transmembrane region" description="Helical" evidence="1">
    <location>
        <begin position="109"/>
        <end position="129"/>
    </location>
</feature>
<dbReference type="Proteomes" id="UP001249851">
    <property type="component" value="Unassembled WGS sequence"/>
</dbReference>
<accession>A0AAD9Q4V8</accession>
<proteinExistence type="predicted"/>
<keyword evidence="3" id="KW-1185">Reference proteome</keyword>
<dbReference type="AlphaFoldDB" id="A0AAD9Q4V8"/>
<comment type="caution">
    <text evidence="2">The sequence shown here is derived from an EMBL/GenBank/DDBJ whole genome shotgun (WGS) entry which is preliminary data.</text>
</comment>
<keyword evidence="1" id="KW-0812">Transmembrane</keyword>
<evidence type="ECO:0000313" key="3">
    <source>
        <dbReference type="Proteomes" id="UP001249851"/>
    </source>
</evidence>
<keyword evidence="1" id="KW-1133">Transmembrane helix</keyword>
<sequence length="130" mass="14742">MYVTQHIGKIVEWYSPSFIIKGERKVTGKVSSTYINPLSQHIGFQLSEISAMKLMWCHHSFVSDQIDMEYLKKIRHTTAMITIVMGYIITVAIGCIKLITVAMGYISNVIIREIKLIAVAMGYTSNVIIR</sequence>